<evidence type="ECO:0000256" key="4">
    <source>
        <dbReference type="ARBA" id="ARBA00023163"/>
    </source>
</evidence>
<dbReference type="Proteomes" id="UP000595320">
    <property type="component" value="Chromosome"/>
</dbReference>
<dbReference type="RefSeq" id="WP_004997852.1">
    <property type="nucleotide sequence ID" value="NZ_BKGH01000036.1"/>
</dbReference>
<evidence type="ECO:0000256" key="3">
    <source>
        <dbReference type="ARBA" id="ARBA00023125"/>
    </source>
</evidence>
<gene>
    <name evidence="6" type="ORF">I6I53_12210</name>
</gene>
<keyword evidence="4" id="KW-0804">Transcription</keyword>
<dbReference type="SUPFAM" id="SSF53850">
    <property type="entry name" value="Periplasmic binding protein-like II"/>
    <property type="match status" value="1"/>
</dbReference>
<dbReference type="InterPro" id="IPR036388">
    <property type="entry name" value="WH-like_DNA-bd_sf"/>
</dbReference>
<comment type="similarity">
    <text evidence="1">Belongs to the LysR transcriptional regulatory family.</text>
</comment>
<dbReference type="GeneID" id="66212581"/>
<dbReference type="InterPro" id="IPR036390">
    <property type="entry name" value="WH_DNA-bd_sf"/>
</dbReference>
<sequence length="297" mass="33832">MQLKSLEIFLKVVECGSFSHAATHLHTVQSNITNHIKKLEDELNCELLSRQSPIRPTSAGQQLRHYAEQMIELHQQAKFHFSDQTLCHDIPLKIGSMETTAATRLPQLFKDVLSQLPELRLHLNTGTTRELIDRVYKGDLDCAFIASSQVLPDFYNLLAWTEHLVLICPKEVHAFPDKKVLLNTPFLAIRQGCFYRKSIESFLQGYDLPPSQLTEMGNLDAILSCVHLGMGYAILPRSYIEKSSYKDALQFFDIDEQIGEINTYLIANKPQSWSGNLKHFIEQATDILVQSQNVEMT</sequence>
<name>A0A7T9UH46_9GAMM</name>
<protein>
    <submittedName>
        <fullName evidence="6">LysR family transcriptional regulator</fullName>
    </submittedName>
</protein>
<dbReference type="GO" id="GO:0000976">
    <property type="term" value="F:transcription cis-regulatory region binding"/>
    <property type="evidence" value="ECO:0007669"/>
    <property type="project" value="TreeGrafter"/>
</dbReference>
<evidence type="ECO:0000259" key="5">
    <source>
        <dbReference type="PROSITE" id="PS50931"/>
    </source>
</evidence>
<accession>A0A7T9UH46</accession>
<feature type="domain" description="HTH lysR-type" evidence="5">
    <location>
        <begin position="1"/>
        <end position="57"/>
    </location>
</feature>
<dbReference type="PANTHER" id="PTHR30126">
    <property type="entry name" value="HTH-TYPE TRANSCRIPTIONAL REGULATOR"/>
    <property type="match status" value="1"/>
</dbReference>
<dbReference type="FunFam" id="1.10.10.10:FF:000001">
    <property type="entry name" value="LysR family transcriptional regulator"/>
    <property type="match status" value="1"/>
</dbReference>
<dbReference type="Gene3D" id="1.10.10.10">
    <property type="entry name" value="Winged helix-like DNA-binding domain superfamily/Winged helix DNA-binding domain"/>
    <property type="match status" value="1"/>
</dbReference>
<reference evidence="6 7" key="1">
    <citation type="submission" date="2021-01" db="EMBL/GenBank/DDBJ databases">
        <title>FDA dAtabase for Regulatory Grade micrObial Sequences (FDA-ARGOS): Supporting development and validation of Infectious Disease Dx tests.</title>
        <authorList>
            <person name="Sproer C."/>
            <person name="Gronow S."/>
            <person name="Severitt S."/>
            <person name="Schroder I."/>
            <person name="Tallon L."/>
            <person name="Sadzewicz L."/>
            <person name="Zhao X."/>
            <person name="Boylan J."/>
            <person name="Ott S."/>
            <person name="Bowen H."/>
            <person name="Vavikolanu K."/>
            <person name="Mehta A."/>
            <person name="Aluvathingal J."/>
            <person name="Nadendla S."/>
            <person name="Lowell S."/>
            <person name="Myers T."/>
            <person name="Yan Y."/>
            <person name="Sichtig H."/>
        </authorList>
    </citation>
    <scope>NUCLEOTIDE SEQUENCE [LARGE SCALE GENOMIC DNA]</scope>
    <source>
        <strain evidence="6 7">FDAARGOS_1096</strain>
    </source>
</reference>
<dbReference type="SUPFAM" id="SSF46785">
    <property type="entry name" value="Winged helix' DNA-binding domain"/>
    <property type="match status" value="1"/>
</dbReference>
<dbReference type="InterPro" id="IPR005119">
    <property type="entry name" value="LysR_subst-bd"/>
</dbReference>
<dbReference type="PANTHER" id="PTHR30126:SF40">
    <property type="entry name" value="HTH-TYPE TRANSCRIPTIONAL REGULATOR GLTR"/>
    <property type="match status" value="1"/>
</dbReference>
<keyword evidence="3" id="KW-0238">DNA-binding</keyword>
<dbReference type="Pfam" id="PF00126">
    <property type="entry name" value="HTH_1"/>
    <property type="match status" value="1"/>
</dbReference>
<dbReference type="GO" id="GO:0003700">
    <property type="term" value="F:DNA-binding transcription factor activity"/>
    <property type="evidence" value="ECO:0007669"/>
    <property type="project" value="InterPro"/>
</dbReference>
<evidence type="ECO:0000256" key="2">
    <source>
        <dbReference type="ARBA" id="ARBA00023015"/>
    </source>
</evidence>
<evidence type="ECO:0000256" key="1">
    <source>
        <dbReference type="ARBA" id="ARBA00009437"/>
    </source>
</evidence>
<evidence type="ECO:0000313" key="6">
    <source>
        <dbReference type="EMBL" id="QQT85657.1"/>
    </source>
</evidence>
<proteinExistence type="inferred from homology"/>
<dbReference type="AlphaFoldDB" id="A0A7T9UH46"/>
<keyword evidence="2" id="KW-0805">Transcription regulation</keyword>
<evidence type="ECO:0000313" key="7">
    <source>
        <dbReference type="Proteomes" id="UP000595320"/>
    </source>
</evidence>
<organism evidence="6 7">
    <name type="scientific">Acinetobacter ursingii</name>
    <dbReference type="NCBI Taxonomy" id="108980"/>
    <lineage>
        <taxon>Bacteria</taxon>
        <taxon>Pseudomonadati</taxon>
        <taxon>Pseudomonadota</taxon>
        <taxon>Gammaproteobacteria</taxon>
        <taxon>Moraxellales</taxon>
        <taxon>Moraxellaceae</taxon>
        <taxon>Acinetobacter</taxon>
    </lineage>
</organism>
<dbReference type="EMBL" id="CP068176">
    <property type="protein sequence ID" value="QQT85657.1"/>
    <property type="molecule type" value="Genomic_DNA"/>
</dbReference>
<dbReference type="PROSITE" id="PS50931">
    <property type="entry name" value="HTH_LYSR"/>
    <property type="match status" value="1"/>
</dbReference>
<dbReference type="Pfam" id="PF03466">
    <property type="entry name" value="LysR_substrate"/>
    <property type="match status" value="1"/>
</dbReference>
<dbReference type="InterPro" id="IPR000847">
    <property type="entry name" value="LysR_HTH_N"/>
</dbReference>
<dbReference type="Gene3D" id="3.40.190.290">
    <property type="match status" value="1"/>
</dbReference>